<gene>
    <name evidence="2" type="ORF">PMPD1_3874</name>
</gene>
<dbReference type="InterPro" id="IPR011608">
    <property type="entry name" value="PRD"/>
</dbReference>
<sequence length="112" mass="12213">MNSGAVQVNNAASPEEIQALADNVMTQIGELFAARNIHPNAVQQQMLSSHVRAMALRSLTGESLPEVEAELFEDISVESTELAQQVVDIFGNLPVEEAWLLSVHFEVAKENP</sequence>
<dbReference type="Gene3D" id="1.10.1790.10">
    <property type="entry name" value="PRD domain"/>
    <property type="match status" value="1"/>
</dbReference>
<keyword evidence="3" id="KW-1185">Reference proteome</keyword>
<feature type="domain" description="PRD" evidence="1">
    <location>
        <begin position="12"/>
        <end position="112"/>
    </location>
</feature>
<dbReference type="GO" id="GO:0006355">
    <property type="term" value="P:regulation of DNA-templated transcription"/>
    <property type="evidence" value="ECO:0007669"/>
    <property type="project" value="InterPro"/>
</dbReference>
<accession>A0A6M8UDZ3</accession>
<proteinExistence type="predicted"/>
<name>A0A6M8UDZ3_9GAMM</name>
<protein>
    <submittedName>
        <fullName evidence="2">Glycine dehydrogenase</fullName>
    </submittedName>
</protein>
<dbReference type="InterPro" id="IPR020044">
    <property type="entry name" value="PRD_EF0829/AHA3910"/>
</dbReference>
<evidence type="ECO:0000259" key="1">
    <source>
        <dbReference type="PROSITE" id="PS51372"/>
    </source>
</evidence>
<dbReference type="AlphaFoldDB" id="A0A6M8UDZ3"/>
<evidence type="ECO:0000313" key="3">
    <source>
        <dbReference type="Proteomes" id="UP000505325"/>
    </source>
</evidence>
<dbReference type="KEGG" id="pmak:PMPD1_3874"/>
<evidence type="ECO:0000313" key="2">
    <source>
        <dbReference type="EMBL" id="QKJ88785.1"/>
    </source>
</evidence>
<dbReference type="RefSeq" id="WP_173635626.1">
    <property type="nucleotide sequence ID" value="NZ_CP054212.1"/>
</dbReference>
<dbReference type="SUPFAM" id="SSF63520">
    <property type="entry name" value="PTS-regulatory domain, PRD"/>
    <property type="match status" value="1"/>
</dbReference>
<dbReference type="NCBIfam" id="TIGR03582">
    <property type="entry name" value="EF_0829"/>
    <property type="match status" value="1"/>
</dbReference>
<dbReference type="PROSITE" id="PS51372">
    <property type="entry name" value="PRD_2"/>
    <property type="match status" value="1"/>
</dbReference>
<reference evidence="2 3" key="1">
    <citation type="submission" date="2020-06" db="EMBL/GenBank/DDBJ databases">
        <title>Genome sequence of Paramixta manurensis strain PD-1.</title>
        <authorList>
            <person name="Lee C.W."/>
            <person name="Kim J."/>
        </authorList>
    </citation>
    <scope>NUCLEOTIDE SEQUENCE [LARGE SCALE GENOMIC DNA]</scope>
    <source>
        <strain evidence="2 3">PD-1</strain>
    </source>
</reference>
<dbReference type="Proteomes" id="UP000505325">
    <property type="component" value="Chromosome"/>
</dbReference>
<dbReference type="EMBL" id="CP054212">
    <property type="protein sequence ID" value="QKJ88785.1"/>
    <property type="molecule type" value="Genomic_DNA"/>
</dbReference>
<dbReference type="InterPro" id="IPR036634">
    <property type="entry name" value="PRD_sf"/>
</dbReference>
<organism evidence="2 3">
    <name type="scientific">Paramixta manurensis</name>
    <dbReference type="NCBI Taxonomy" id="2740817"/>
    <lineage>
        <taxon>Bacteria</taxon>
        <taxon>Pseudomonadati</taxon>
        <taxon>Pseudomonadota</taxon>
        <taxon>Gammaproteobacteria</taxon>
        <taxon>Enterobacterales</taxon>
        <taxon>Erwiniaceae</taxon>
        <taxon>Paramixta</taxon>
    </lineage>
</organism>